<dbReference type="EMBL" id="MT143891">
    <property type="protein sequence ID" value="QJB04841.1"/>
    <property type="molecule type" value="Genomic_DNA"/>
</dbReference>
<evidence type="ECO:0000313" key="2">
    <source>
        <dbReference type="EMBL" id="QJB04841.1"/>
    </source>
</evidence>
<name>A0A6M3M7Z3_9ZZZZ</name>
<accession>A0A6M3M7Z3</accession>
<evidence type="ECO:0000313" key="1">
    <source>
        <dbReference type="EMBL" id="QJB01029.1"/>
    </source>
</evidence>
<protein>
    <submittedName>
        <fullName evidence="1">Uncharacterized protein</fullName>
    </submittedName>
</protein>
<proteinExistence type="predicted"/>
<organism evidence="1">
    <name type="scientific">viral metagenome</name>
    <dbReference type="NCBI Taxonomy" id="1070528"/>
    <lineage>
        <taxon>unclassified sequences</taxon>
        <taxon>metagenomes</taxon>
        <taxon>organismal metagenomes</taxon>
    </lineage>
</organism>
<reference evidence="1" key="1">
    <citation type="submission" date="2020-03" db="EMBL/GenBank/DDBJ databases">
        <title>The deep terrestrial virosphere.</title>
        <authorList>
            <person name="Holmfeldt K."/>
            <person name="Nilsson E."/>
            <person name="Simone D."/>
            <person name="Lopez-Fernandez M."/>
            <person name="Wu X."/>
            <person name="de Brujin I."/>
            <person name="Lundin D."/>
            <person name="Andersson A."/>
            <person name="Bertilsson S."/>
            <person name="Dopson M."/>
        </authorList>
    </citation>
    <scope>NUCLEOTIDE SEQUENCE</scope>
    <source>
        <strain evidence="1">MM171A00153</strain>
        <strain evidence="2">MM171B00165</strain>
    </source>
</reference>
<sequence>MTMAKEKDDQEQAGRDLAGDIPLYLKGADDVWRVNPRALAKVGQGQRKFGWLKRVMVNAGPARVLLPEMEKVTLTINGNKQEVWRETGEQIAVEPLGRVEYHEHAMNSPDSPFLVNEMPMDAGHTLTEEQVCGAMDKHLADLDFEKASDNLMKYGADTRPKVINYIIARRQRIAEERRKAEQFAM</sequence>
<dbReference type="EMBL" id="MT143704">
    <property type="protein sequence ID" value="QJB01029.1"/>
    <property type="molecule type" value="Genomic_DNA"/>
</dbReference>
<dbReference type="AlphaFoldDB" id="A0A6M3M7Z3"/>
<gene>
    <name evidence="1" type="ORF">MM171A00153_0048</name>
    <name evidence="2" type="ORF">MM171B00165_0017</name>
</gene>